<sequence>MLILRGLSALFVGLTVVTQASPSESLRLSRSLPLESHLLRTNAEELLESAGRENEGHSSLSAQFVRLLPRGSLHRRRQDPSQRRVLSRDEEYASSTPAAYSGKNGTRLACEGCPDDGTTCSEGGCTSLRNPEAVATAVIVTTTSTHTVTSFTGGQTFVEISTVFETLTMVDPSEETQTSTISITSFFNRRGIRTARSEGSSFPNATIALGRRQDPAPTGTTVTVDTTTTIYISGDTTVTIPQTVFVTTTVAPNAVTTIYTTTTIYTGRPEGTTTADTNPTTINTSQPLPSTLSTSTSEPSSGSASVEPTESTTPISTSQSSRPQSSSLSTSSSGSTSITSATSETMTSTTFGSSTAAQPTSTEAPLPGPMTQEPPPNLSLNSDQIAGIALGAIFLLFLLVAFGFLLRWIVRRRRSRQAVMRQQLSQPTSATSARTGDLLATGGSSRSGGGGGRTDAASGGGASGLTGQGEVRIVIRPAPPKARRTQSSGLWPMPPGHGGQTYSFFVEETTTGETTPQDPGEWSIASERGSSNGQGRGGSGAPSPSGAAGDNGSPSHISVGWGTSIGASSQYPSGVTTVNANLAPPPATHGNRRWRRSSSSRRGTGGSGIGNAF</sequence>
<organism evidence="4 5">
    <name type="scientific">Phialemonium atrogriseum</name>
    <dbReference type="NCBI Taxonomy" id="1093897"/>
    <lineage>
        <taxon>Eukaryota</taxon>
        <taxon>Fungi</taxon>
        <taxon>Dikarya</taxon>
        <taxon>Ascomycota</taxon>
        <taxon>Pezizomycotina</taxon>
        <taxon>Sordariomycetes</taxon>
        <taxon>Sordariomycetidae</taxon>
        <taxon>Cephalothecales</taxon>
        <taxon>Cephalothecaceae</taxon>
        <taxon>Phialemonium</taxon>
    </lineage>
</organism>
<feature type="compositionally biased region" description="Low complexity" evidence="1">
    <location>
        <begin position="541"/>
        <end position="555"/>
    </location>
</feature>
<feature type="region of interest" description="Disordered" evidence="1">
    <location>
        <begin position="71"/>
        <end position="102"/>
    </location>
</feature>
<comment type="caution">
    <text evidence="4">The sequence shown here is derived from an EMBL/GenBank/DDBJ whole genome shotgun (WGS) entry which is preliminary data.</text>
</comment>
<gene>
    <name evidence="4" type="ORF">QBC33DRAFT_595016</name>
</gene>
<dbReference type="EMBL" id="MU839020">
    <property type="protein sequence ID" value="KAK1764402.1"/>
    <property type="molecule type" value="Genomic_DNA"/>
</dbReference>
<evidence type="ECO:0000313" key="5">
    <source>
        <dbReference type="Proteomes" id="UP001244011"/>
    </source>
</evidence>
<keyword evidence="2" id="KW-1133">Transmembrane helix</keyword>
<protein>
    <submittedName>
        <fullName evidence="4">Uncharacterized protein</fullName>
    </submittedName>
</protein>
<evidence type="ECO:0000256" key="1">
    <source>
        <dbReference type="SAM" id="MobiDB-lite"/>
    </source>
</evidence>
<feature type="compositionally biased region" description="Pro residues" evidence="1">
    <location>
        <begin position="366"/>
        <end position="377"/>
    </location>
</feature>
<dbReference type="Proteomes" id="UP001244011">
    <property type="component" value="Unassembled WGS sequence"/>
</dbReference>
<feature type="compositionally biased region" description="Basic residues" evidence="1">
    <location>
        <begin position="590"/>
        <end position="599"/>
    </location>
</feature>
<feature type="compositionally biased region" description="Basic and acidic residues" evidence="1">
    <location>
        <begin position="78"/>
        <end position="91"/>
    </location>
</feature>
<feature type="transmembrane region" description="Helical" evidence="2">
    <location>
        <begin position="385"/>
        <end position="410"/>
    </location>
</feature>
<feature type="compositionally biased region" description="Low complexity" evidence="1">
    <location>
        <begin position="266"/>
        <end position="355"/>
    </location>
</feature>
<dbReference type="AlphaFoldDB" id="A0AAJ0BUU4"/>
<keyword evidence="5" id="KW-1185">Reference proteome</keyword>
<keyword evidence="2" id="KW-0812">Transmembrane</keyword>
<feature type="region of interest" description="Disordered" evidence="1">
    <location>
        <begin position="266"/>
        <end position="378"/>
    </location>
</feature>
<dbReference type="GeneID" id="85314994"/>
<keyword evidence="2" id="KW-0472">Membrane</keyword>
<feature type="compositionally biased region" description="Gly residues" evidence="1">
    <location>
        <begin position="445"/>
        <end position="467"/>
    </location>
</feature>
<feature type="signal peptide" evidence="3">
    <location>
        <begin position="1"/>
        <end position="20"/>
    </location>
</feature>
<evidence type="ECO:0000313" key="4">
    <source>
        <dbReference type="EMBL" id="KAK1764402.1"/>
    </source>
</evidence>
<accession>A0AAJ0BUU4</accession>
<evidence type="ECO:0000256" key="2">
    <source>
        <dbReference type="SAM" id="Phobius"/>
    </source>
</evidence>
<feature type="chain" id="PRO_5042615096" evidence="3">
    <location>
        <begin position="21"/>
        <end position="613"/>
    </location>
</feature>
<keyword evidence="3" id="KW-0732">Signal</keyword>
<feature type="compositionally biased region" description="Polar residues" evidence="1">
    <location>
        <begin position="565"/>
        <end position="580"/>
    </location>
</feature>
<feature type="region of interest" description="Disordered" evidence="1">
    <location>
        <begin position="419"/>
        <end position="613"/>
    </location>
</feature>
<name>A0AAJ0BUU4_9PEZI</name>
<evidence type="ECO:0000256" key="3">
    <source>
        <dbReference type="SAM" id="SignalP"/>
    </source>
</evidence>
<proteinExistence type="predicted"/>
<dbReference type="RefSeq" id="XP_060280615.1">
    <property type="nucleotide sequence ID" value="XM_060431807.1"/>
</dbReference>
<feature type="compositionally biased region" description="Gly residues" evidence="1">
    <location>
        <begin position="603"/>
        <end position="613"/>
    </location>
</feature>
<reference evidence="4" key="1">
    <citation type="submission" date="2023-06" db="EMBL/GenBank/DDBJ databases">
        <title>Genome-scale phylogeny and comparative genomics of the fungal order Sordariales.</title>
        <authorList>
            <consortium name="Lawrence Berkeley National Laboratory"/>
            <person name="Hensen N."/>
            <person name="Bonometti L."/>
            <person name="Westerberg I."/>
            <person name="Brannstrom I.O."/>
            <person name="Guillou S."/>
            <person name="Cros-Aarteil S."/>
            <person name="Calhoun S."/>
            <person name="Haridas S."/>
            <person name="Kuo A."/>
            <person name="Mondo S."/>
            <person name="Pangilinan J."/>
            <person name="Riley R."/>
            <person name="Labutti K."/>
            <person name="Andreopoulos B."/>
            <person name="Lipzen A."/>
            <person name="Chen C."/>
            <person name="Yanf M."/>
            <person name="Daum C."/>
            <person name="Ng V."/>
            <person name="Clum A."/>
            <person name="Steindorff A."/>
            <person name="Ohm R."/>
            <person name="Martin F."/>
            <person name="Silar P."/>
            <person name="Natvig D."/>
            <person name="Lalanne C."/>
            <person name="Gautier V."/>
            <person name="Ament-Velasquez S.L."/>
            <person name="Kruys A."/>
            <person name="Hutchinson M.I."/>
            <person name="Powell A.J."/>
            <person name="Barry K."/>
            <person name="Miller A.N."/>
            <person name="Grigoriev I.V."/>
            <person name="Debuchy R."/>
            <person name="Gladieux P."/>
            <person name="Thoren M.H."/>
            <person name="Johannesson H."/>
        </authorList>
    </citation>
    <scope>NUCLEOTIDE SEQUENCE</scope>
    <source>
        <strain evidence="4">8032-3</strain>
    </source>
</reference>
<feature type="compositionally biased region" description="Polar residues" evidence="1">
    <location>
        <begin position="424"/>
        <end position="434"/>
    </location>
</feature>